<dbReference type="InterPro" id="IPR051158">
    <property type="entry name" value="Metallophosphoesterase_sf"/>
</dbReference>
<keyword evidence="3" id="KW-0472">Membrane</keyword>
<keyword evidence="6" id="KW-1185">Reference proteome</keyword>
<keyword evidence="3" id="KW-1133">Transmembrane helix</keyword>
<accession>A0AAE3IG63</accession>
<dbReference type="GO" id="GO:0046872">
    <property type="term" value="F:metal ion binding"/>
    <property type="evidence" value="ECO:0007669"/>
    <property type="project" value="UniProtKB-KW"/>
</dbReference>
<protein>
    <submittedName>
        <fullName evidence="5">Metallophosphoesterase</fullName>
    </submittedName>
</protein>
<dbReference type="GO" id="GO:0009245">
    <property type="term" value="P:lipid A biosynthetic process"/>
    <property type="evidence" value="ECO:0007669"/>
    <property type="project" value="TreeGrafter"/>
</dbReference>
<reference evidence="5 6" key="1">
    <citation type="journal article" date="2021" name="ISME Commun">
        <title>Automated analysis of genomic sequences facilitates high-throughput and comprehensive description of bacteria.</title>
        <authorList>
            <person name="Hitch T.C.A."/>
        </authorList>
    </citation>
    <scope>NUCLEOTIDE SEQUENCE [LARGE SCALE GENOMIC DNA]</scope>
    <source>
        <strain evidence="5 6">Sanger_31</strain>
    </source>
</reference>
<evidence type="ECO:0000313" key="6">
    <source>
        <dbReference type="Proteomes" id="UP001208131"/>
    </source>
</evidence>
<feature type="transmembrane region" description="Helical" evidence="3">
    <location>
        <begin position="20"/>
        <end position="37"/>
    </location>
</feature>
<dbReference type="RefSeq" id="WP_267300619.1">
    <property type="nucleotide sequence ID" value="NZ_JAOQJZ010000003.1"/>
</dbReference>
<evidence type="ECO:0000256" key="3">
    <source>
        <dbReference type="SAM" id="Phobius"/>
    </source>
</evidence>
<organism evidence="5 6">
    <name type="scientific">Hominimerdicola aceti</name>
    <dbReference type="NCBI Taxonomy" id="2981726"/>
    <lineage>
        <taxon>Bacteria</taxon>
        <taxon>Bacillati</taxon>
        <taxon>Bacillota</taxon>
        <taxon>Clostridia</taxon>
        <taxon>Eubacteriales</taxon>
        <taxon>Oscillospiraceae</taxon>
        <taxon>Hominimerdicola</taxon>
    </lineage>
</organism>
<dbReference type="GO" id="GO:0016020">
    <property type="term" value="C:membrane"/>
    <property type="evidence" value="ECO:0007669"/>
    <property type="project" value="GOC"/>
</dbReference>
<evidence type="ECO:0000256" key="1">
    <source>
        <dbReference type="ARBA" id="ARBA00022723"/>
    </source>
</evidence>
<dbReference type="InterPro" id="IPR004843">
    <property type="entry name" value="Calcineurin-like_PHP"/>
</dbReference>
<dbReference type="Pfam" id="PF00149">
    <property type="entry name" value="Metallophos"/>
    <property type="match status" value="1"/>
</dbReference>
<dbReference type="PANTHER" id="PTHR31302:SF31">
    <property type="entry name" value="PHOSPHODIESTERASE YAEI"/>
    <property type="match status" value="1"/>
</dbReference>
<keyword evidence="2" id="KW-0378">Hydrolase</keyword>
<keyword evidence="3" id="KW-0812">Transmembrane</keyword>
<comment type="caution">
    <text evidence="5">The sequence shown here is derived from an EMBL/GenBank/DDBJ whole genome shotgun (WGS) entry which is preliminary data.</text>
</comment>
<dbReference type="Gene3D" id="3.60.21.10">
    <property type="match status" value="1"/>
</dbReference>
<feature type="domain" description="Calcineurin-like phosphoesterase" evidence="4">
    <location>
        <begin position="61"/>
        <end position="223"/>
    </location>
</feature>
<dbReference type="EMBL" id="JAOQJZ010000003">
    <property type="protein sequence ID" value="MCU6705235.1"/>
    <property type="molecule type" value="Genomic_DNA"/>
</dbReference>
<name>A0AAE3IG63_9FIRM</name>
<dbReference type="InterPro" id="IPR029052">
    <property type="entry name" value="Metallo-depent_PP-like"/>
</dbReference>
<gene>
    <name evidence="5" type="ORF">OCV57_04745</name>
</gene>
<dbReference type="AlphaFoldDB" id="A0AAE3IG63"/>
<keyword evidence="1" id="KW-0479">Metal-binding</keyword>
<proteinExistence type="predicted"/>
<dbReference type="GO" id="GO:0008758">
    <property type="term" value="F:UDP-2,3-diacylglucosamine hydrolase activity"/>
    <property type="evidence" value="ECO:0007669"/>
    <property type="project" value="TreeGrafter"/>
</dbReference>
<dbReference type="PANTHER" id="PTHR31302">
    <property type="entry name" value="TRANSMEMBRANE PROTEIN WITH METALLOPHOSPHOESTERASE DOMAIN-RELATED"/>
    <property type="match status" value="1"/>
</dbReference>
<evidence type="ECO:0000313" key="5">
    <source>
        <dbReference type="EMBL" id="MCU6705235.1"/>
    </source>
</evidence>
<dbReference type="SUPFAM" id="SSF56300">
    <property type="entry name" value="Metallo-dependent phosphatases"/>
    <property type="match status" value="1"/>
</dbReference>
<evidence type="ECO:0000259" key="4">
    <source>
        <dbReference type="Pfam" id="PF00149"/>
    </source>
</evidence>
<dbReference type="Proteomes" id="UP001208131">
    <property type="component" value="Unassembled WGS sequence"/>
</dbReference>
<sequence>MNTEEKKQSRLTKKQKRNIIIVIIVLAVMVLADFVWSNTYIEVKKLSAHFDNLPEGFEGCKIVQISDFHNEWGKGYIDRLTEKVKDCEPDYIFVTGDSVDQIFPDVDRSLEFMKKLPDICPVYLVMGNHEYNLSQEEREQFVSGCESYGVNVLYNEHTTLTRNGDTISLLGFDNMENDREAFSHVTEDFVILLNHYPEDCNYFSKTAVQYGTHIDIDFTGHAHGGLIRLPLVNGLYAPGQGLFPKYTDGTYSVNDTTLVVSRGVGNSGWTQRFSDPFELVLFTLEK</sequence>
<evidence type="ECO:0000256" key="2">
    <source>
        <dbReference type="ARBA" id="ARBA00022801"/>
    </source>
</evidence>